<dbReference type="Pfam" id="PF00440">
    <property type="entry name" value="TetR_N"/>
    <property type="match status" value="1"/>
</dbReference>
<keyword evidence="2 4" id="KW-0238">DNA-binding</keyword>
<dbReference type="PROSITE" id="PS50977">
    <property type="entry name" value="HTH_TETR_2"/>
    <property type="match status" value="1"/>
</dbReference>
<dbReference type="Proteomes" id="UP001589733">
    <property type="component" value="Unassembled WGS sequence"/>
</dbReference>
<feature type="domain" description="HTH tetR-type" evidence="5">
    <location>
        <begin position="13"/>
        <end position="73"/>
    </location>
</feature>
<keyword evidence="7" id="KW-1185">Reference proteome</keyword>
<evidence type="ECO:0000256" key="2">
    <source>
        <dbReference type="ARBA" id="ARBA00023125"/>
    </source>
</evidence>
<dbReference type="InterPro" id="IPR009057">
    <property type="entry name" value="Homeodomain-like_sf"/>
</dbReference>
<keyword evidence="1" id="KW-0805">Transcription regulation</keyword>
<evidence type="ECO:0000259" key="5">
    <source>
        <dbReference type="PROSITE" id="PS50977"/>
    </source>
</evidence>
<evidence type="ECO:0000256" key="1">
    <source>
        <dbReference type="ARBA" id="ARBA00023015"/>
    </source>
</evidence>
<feature type="DNA-binding region" description="H-T-H motif" evidence="4">
    <location>
        <begin position="36"/>
        <end position="55"/>
    </location>
</feature>
<dbReference type="EMBL" id="JBHLYR010000009">
    <property type="protein sequence ID" value="MFB9990796.1"/>
    <property type="molecule type" value="Genomic_DNA"/>
</dbReference>
<keyword evidence="3" id="KW-0804">Transcription</keyword>
<evidence type="ECO:0000256" key="3">
    <source>
        <dbReference type="ARBA" id="ARBA00023163"/>
    </source>
</evidence>
<dbReference type="InterPro" id="IPR001647">
    <property type="entry name" value="HTH_TetR"/>
</dbReference>
<reference evidence="6 7" key="1">
    <citation type="submission" date="2024-09" db="EMBL/GenBank/DDBJ databases">
        <authorList>
            <person name="Sun Q."/>
            <person name="Mori K."/>
        </authorList>
    </citation>
    <scope>NUCLEOTIDE SEQUENCE [LARGE SCALE GENOMIC DNA]</scope>
    <source>
        <strain evidence="6 7">JCM 13503</strain>
    </source>
</reference>
<organism evidence="6 7">
    <name type="scientific">Deinococcus oregonensis</name>
    <dbReference type="NCBI Taxonomy" id="1805970"/>
    <lineage>
        <taxon>Bacteria</taxon>
        <taxon>Thermotogati</taxon>
        <taxon>Deinococcota</taxon>
        <taxon>Deinococci</taxon>
        <taxon>Deinococcales</taxon>
        <taxon>Deinococcaceae</taxon>
        <taxon>Deinococcus</taxon>
    </lineage>
</organism>
<evidence type="ECO:0000313" key="7">
    <source>
        <dbReference type="Proteomes" id="UP001589733"/>
    </source>
</evidence>
<dbReference type="SUPFAM" id="SSF46689">
    <property type="entry name" value="Homeodomain-like"/>
    <property type="match status" value="1"/>
</dbReference>
<proteinExistence type="predicted"/>
<evidence type="ECO:0000313" key="6">
    <source>
        <dbReference type="EMBL" id="MFB9990796.1"/>
    </source>
</evidence>
<dbReference type="PANTHER" id="PTHR30055">
    <property type="entry name" value="HTH-TYPE TRANSCRIPTIONAL REGULATOR RUTR"/>
    <property type="match status" value="1"/>
</dbReference>
<name>A0ABV6ATG2_9DEIO</name>
<dbReference type="PRINTS" id="PR00455">
    <property type="entry name" value="HTHTETR"/>
</dbReference>
<dbReference type="Gene3D" id="1.10.357.10">
    <property type="entry name" value="Tetracycline Repressor, domain 2"/>
    <property type="match status" value="1"/>
</dbReference>
<dbReference type="RefSeq" id="WP_380005082.1">
    <property type="nucleotide sequence ID" value="NZ_JBHLYR010000009.1"/>
</dbReference>
<sequence>MLPMLTPLDPRVRRTRHAVLEALEALLRERPYSSITVQDITERAGINRGTFYAHYREKHELFVQLVEKHFASVLTAHAPPPGNFTVHDLRWLLQGACGFLAQVHQDRREHPCEMDAPVDLQVQRQLKACVVDALRHASQRPNSRCVSRELTATLLAGGIYTAANAWGSLDPSPALDAYLDQVMVFLSAGVIATGYVQDEPRRL</sequence>
<evidence type="ECO:0000256" key="4">
    <source>
        <dbReference type="PROSITE-ProRule" id="PRU00335"/>
    </source>
</evidence>
<dbReference type="PANTHER" id="PTHR30055:SF234">
    <property type="entry name" value="HTH-TYPE TRANSCRIPTIONAL REGULATOR BETI"/>
    <property type="match status" value="1"/>
</dbReference>
<dbReference type="InterPro" id="IPR050109">
    <property type="entry name" value="HTH-type_TetR-like_transc_reg"/>
</dbReference>
<accession>A0ABV6ATG2</accession>
<comment type="caution">
    <text evidence="6">The sequence shown here is derived from an EMBL/GenBank/DDBJ whole genome shotgun (WGS) entry which is preliminary data.</text>
</comment>
<protein>
    <submittedName>
        <fullName evidence="6">TetR/AcrR family transcriptional regulator</fullName>
    </submittedName>
</protein>
<gene>
    <name evidence="6" type="ORF">ACFFLM_02175</name>
</gene>